<evidence type="ECO:0000256" key="1">
    <source>
        <dbReference type="ARBA" id="ARBA00022448"/>
    </source>
</evidence>
<evidence type="ECO:0000313" key="5">
    <source>
        <dbReference type="EMBL" id="RNB84541.1"/>
    </source>
</evidence>
<accession>A0A3M8DAD8</accession>
<dbReference type="Gene3D" id="3.40.50.300">
    <property type="entry name" value="P-loop containing nucleotide triphosphate hydrolases"/>
    <property type="match status" value="1"/>
</dbReference>
<dbReference type="RefSeq" id="WP_122919824.1">
    <property type="nucleotide sequence ID" value="NZ_RHHQ01000017.1"/>
</dbReference>
<dbReference type="InterPro" id="IPR003439">
    <property type="entry name" value="ABC_transporter-like_ATP-bd"/>
</dbReference>
<comment type="caution">
    <text evidence="5">The sequence shown here is derived from an EMBL/GenBank/DDBJ whole genome shotgun (WGS) entry which is preliminary data.</text>
</comment>
<keyword evidence="3 5" id="KW-0067">ATP-binding</keyword>
<dbReference type="OrthoDB" id="9785080at2"/>
<dbReference type="PANTHER" id="PTHR43423:SF1">
    <property type="entry name" value="ABC TRANSPORTER I FAMILY MEMBER 17"/>
    <property type="match status" value="1"/>
</dbReference>
<gene>
    <name evidence="5" type="ORF">EDM56_20740</name>
</gene>
<dbReference type="InterPro" id="IPR003593">
    <property type="entry name" value="AAA+_ATPase"/>
</dbReference>
<dbReference type="SUPFAM" id="SSF52540">
    <property type="entry name" value="P-loop containing nucleoside triphosphate hydrolases"/>
    <property type="match status" value="1"/>
</dbReference>
<evidence type="ECO:0000256" key="2">
    <source>
        <dbReference type="ARBA" id="ARBA00022741"/>
    </source>
</evidence>
<keyword evidence="2" id="KW-0547">Nucleotide-binding</keyword>
<reference evidence="5 6" key="1">
    <citation type="submission" date="2018-10" db="EMBL/GenBank/DDBJ databases">
        <title>Phylogenomics of Brevibacillus.</title>
        <authorList>
            <person name="Dunlap C."/>
        </authorList>
    </citation>
    <scope>NUCLEOTIDE SEQUENCE [LARGE SCALE GENOMIC DNA]</scope>
    <source>
        <strain evidence="5 6">JCM 15716</strain>
    </source>
</reference>
<dbReference type="PANTHER" id="PTHR43423">
    <property type="entry name" value="ABC TRANSPORTER I FAMILY MEMBER 17"/>
    <property type="match status" value="1"/>
</dbReference>
<dbReference type="EMBL" id="RHHQ01000017">
    <property type="protein sequence ID" value="RNB84541.1"/>
    <property type="molecule type" value="Genomic_DNA"/>
</dbReference>
<dbReference type="GO" id="GO:0005315">
    <property type="term" value="F:phosphate transmembrane transporter activity"/>
    <property type="evidence" value="ECO:0007669"/>
    <property type="project" value="InterPro"/>
</dbReference>
<dbReference type="Pfam" id="PF00005">
    <property type="entry name" value="ABC_tran"/>
    <property type="match status" value="1"/>
</dbReference>
<proteinExistence type="predicted"/>
<organism evidence="5 6">
    <name type="scientific">Brevibacillus fluminis</name>
    <dbReference type="NCBI Taxonomy" id="511487"/>
    <lineage>
        <taxon>Bacteria</taxon>
        <taxon>Bacillati</taxon>
        <taxon>Bacillota</taxon>
        <taxon>Bacilli</taxon>
        <taxon>Bacillales</taxon>
        <taxon>Paenibacillaceae</taxon>
        <taxon>Brevibacillus</taxon>
    </lineage>
</organism>
<evidence type="ECO:0000259" key="4">
    <source>
        <dbReference type="PROSITE" id="PS50893"/>
    </source>
</evidence>
<keyword evidence="1" id="KW-0813">Transport</keyword>
<dbReference type="GO" id="GO:0016020">
    <property type="term" value="C:membrane"/>
    <property type="evidence" value="ECO:0007669"/>
    <property type="project" value="InterPro"/>
</dbReference>
<dbReference type="GO" id="GO:0005524">
    <property type="term" value="F:ATP binding"/>
    <property type="evidence" value="ECO:0007669"/>
    <property type="project" value="UniProtKB-KW"/>
</dbReference>
<name>A0A3M8DAD8_9BACL</name>
<dbReference type="GO" id="GO:0035435">
    <property type="term" value="P:phosphate ion transmembrane transport"/>
    <property type="evidence" value="ECO:0007669"/>
    <property type="project" value="InterPro"/>
</dbReference>
<dbReference type="CDD" id="cd03260">
    <property type="entry name" value="ABC_PstB_phosphate_transporter"/>
    <property type="match status" value="1"/>
</dbReference>
<dbReference type="Proteomes" id="UP000271031">
    <property type="component" value="Unassembled WGS sequence"/>
</dbReference>
<dbReference type="InterPro" id="IPR017871">
    <property type="entry name" value="ABC_transporter-like_CS"/>
</dbReference>
<dbReference type="AlphaFoldDB" id="A0A3M8DAD8"/>
<dbReference type="InterPro" id="IPR027417">
    <property type="entry name" value="P-loop_NTPase"/>
</dbReference>
<protein>
    <submittedName>
        <fullName evidence="5">Phosphate ABC transporter ATP-binding protein</fullName>
    </submittedName>
</protein>
<keyword evidence="6" id="KW-1185">Reference proteome</keyword>
<dbReference type="PROSITE" id="PS50893">
    <property type="entry name" value="ABC_TRANSPORTER_2"/>
    <property type="match status" value="1"/>
</dbReference>
<feature type="domain" description="ABC transporter" evidence="4">
    <location>
        <begin position="4"/>
        <end position="240"/>
    </location>
</feature>
<evidence type="ECO:0000313" key="6">
    <source>
        <dbReference type="Proteomes" id="UP000271031"/>
    </source>
</evidence>
<sequence>MTELRVSDLTVTYDQKTILDVPHASFECGRIYGIIGPSGSGKSTLLRVINLLTQPASGHLHFFGVDVHLPSLSHREGLSLQRQMGFVPQKPSMFHSSVFDNVAQGLRYRKLPRETIRIRVEDALEKVDLTHAANQMANTLSGGEMQRIALARAMVYEPVLLLLDEPTASLDPSNVAIFERVIQSIHAMHKTTILMVTHNLAQAKRLTHACLFVHKGRILEASDTEPFFHSPETQEVQDFMAGRMIY</sequence>
<dbReference type="SMART" id="SM00382">
    <property type="entry name" value="AAA"/>
    <property type="match status" value="1"/>
</dbReference>
<dbReference type="GO" id="GO:0016887">
    <property type="term" value="F:ATP hydrolysis activity"/>
    <property type="evidence" value="ECO:0007669"/>
    <property type="project" value="InterPro"/>
</dbReference>
<dbReference type="PROSITE" id="PS00211">
    <property type="entry name" value="ABC_TRANSPORTER_1"/>
    <property type="match status" value="1"/>
</dbReference>
<evidence type="ECO:0000256" key="3">
    <source>
        <dbReference type="ARBA" id="ARBA00022840"/>
    </source>
</evidence>
<dbReference type="InterPro" id="IPR005670">
    <property type="entry name" value="PstB-like"/>
</dbReference>